<dbReference type="Proteomes" id="UP001249760">
    <property type="component" value="Unassembled WGS sequence"/>
</dbReference>
<organism evidence="1 2">
    <name type="scientific">Streptomyces lusitanus</name>
    <dbReference type="NCBI Taxonomy" id="68232"/>
    <lineage>
        <taxon>Bacteria</taxon>
        <taxon>Bacillati</taxon>
        <taxon>Actinomycetota</taxon>
        <taxon>Actinomycetes</taxon>
        <taxon>Kitasatosporales</taxon>
        <taxon>Streptomycetaceae</taxon>
        <taxon>Streptomyces</taxon>
    </lineage>
</organism>
<dbReference type="EMBL" id="JASKMA010000045">
    <property type="protein sequence ID" value="MDT6988250.1"/>
    <property type="molecule type" value="Genomic_DNA"/>
</dbReference>
<dbReference type="RefSeq" id="WP_386058916.1">
    <property type="nucleotide sequence ID" value="NZ_JASKMA010000045.1"/>
</dbReference>
<reference evidence="1 2" key="1">
    <citation type="submission" date="2023-05" db="EMBL/GenBank/DDBJ databases">
        <title>Streptomyces fuscus sp. nov., a brown-black pigment producing actinomyces isolated from dry sand of Sea duck farm.</title>
        <authorList>
            <person name="Xie J."/>
            <person name="Shen N."/>
        </authorList>
    </citation>
    <scope>NUCLEOTIDE SEQUENCE [LARGE SCALE GENOMIC DNA]</scope>
    <source>
        <strain evidence="1 2">CGMCC 4.1745</strain>
    </source>
</reference>
<sequence>MPDDLYQRYQAAARAHQAHTTSCPHCTDTARCPEGTRLWSAFERLQDAYLDRQRTKHTR</sequence>
<protein>
    <submittedName>
        <fullName evidence="1">Uncharacterized protein</fullName>
    </submittedName>
</protein>
<evidence type="ECO:0000313" key="2">
    <source>
        <dbReference type="Proteomes" id="UP001249760"/>
    </source>
</evidence>
<evidence type="ECO:0000313" key="1">
    <source>
        <dbReference type="EMBL" id="MDT6988250.1"/>
    </source>
</evidence>
<accession>A0ABU3K257</accession>
<keyword evidence="2" id="KW-1185">Reference proteome</keyword>
<gene>
    <name evidence="1" type="ORF">QNO04_32865</name>
</gene>
<name>A0ABU3K257_9ACTN</name>
<proteinExistence type="predicted"/>
<comment type="caution">
    <text evidence="1">The sequence shown here is derived from an EMBL/GenBank/DDBJ whole genome shotgun (WGS) entry which is preliminary data.</text>
</comment>